<dbReference type="Proteomes" id="UP000244223">
    <property type="component" value="Unassembled WGS sequence"/>
</dbReference>
<dbReference type="EMBL" id="QAON01000020">
    <property type="protein sequence ID" value="PTQ87206.1"/>
    <property type="molecule type" value="Genomic_DNA"/>
</dbReference>
<organism evidence="1 2">
    <name type="scientific">Agitococcus lubricus</name>
    <dbReference type="NCBI Taxonomy" id="1077255"/>
    <lineage>
        <taxon>Bacteria</taxon>
        <taxon>Pseudomonadati</taxon>
        <taxon>Pseudomonadota</taxon>
        <taxon>Gammaproteobacteria</taxon>
        <taxon>Moraxellales</taxon>
        <taxon>Moraxellaceae</taxon>
        <taxon>Agitococcus</taxon>
    </lineage>
</organism>
<protein>
    <submittedName>
        <fullName evidence="1">Uncharacterized protein</fullName>
    </submittedName>
</protein>
<evidence type="ECO:0000313" key="1">
    <source>
        <dbReference type="EMBL" id="PTQ87206.1"/>
    </source>
</evidence>
<dbReference type="AlphaFoldDB" id="A0A2T5ITJ5"/>
<evidence type="ECO:0000313" key="2">
    <source>
        <dbReference type="Proteomes" id="UP000244223"/>
    </source>
</evidence>
<keyword evidence="2" id="KW-1185">Reference proteome</keyword>
<sequence length="116" mass="13446">MAARQWTEEQRKAQAEKIRQHKIWLKSTGPTSEQGKAIVSQNAFKTGEHTADKVAERKRKAANKRPLYKGGMILDTYGDKRFRWNRSINYFGSFKTIKKADREKMISKLRAVAYPS</sequence>
<proteinExistence type="predicted"/>
<name>A0A2T5ITJ5_9GAMM</name>
<comment type="caution">
    <text evidence="1">The sequence shown here is derived from an EMBL/GenBank/DDBJ whole genome shotgun (WGS) entry which is preliminary data.</text>
</comment>
<dbReference type="OrthoDB" id="8781373at2"/>
<gene>
    <name evidence="1" type="ORF">C8N29_1209</name>
</gene>
<dbReference type="RefSeq" id="WP_107866814.1">
    <property type="nucleotide sequence ID" value="NZ_QAON01000020.1"/>
</dbReference>
<reference evidence="1 2" key="1">
    <citation type="submission" date="2018-04" db="EMBL/GenBank/DDBJ databases">
        <title>Genomic Encyclopedia of Archaeal and Bacterial Type Strains, Phase II (KMG-II): from individual species to whole genera.</title>
        <authorList>
            <person name="Goeker M."/>
        </authorList>
    </citation>
    <scope>NUCLEOTIDE SEQUENCE [LARGE SCALE GENOMIC DNA]</scope>
    <source>
        <strain evidence="1 2">DSM 5822</strain>
    </source>
</reference>
<accession>A0A2T5ITJ5</accession>